<dbReference type="SUPFAM" id="SSF57884">
    <property type="entry name" value="Ada DNA repair protein, N-terminal domain (N-Ada 10)"/>
    <property type="match status" value="1"/>
</dbReference>
<dbReference type="InterPro" id="IPR035451">
    <property type="entry name" value="Ada-like_dom_sf"/>
</dbReference>
<sequence length="37" mass="4223">MDERTRYEAVSSRDARFDGAFFFAVVTTGIYCRPSCP</sequence>
<dbReference type="EMBL" id="JAAGMN010003244">
    <property type="protein sequence ID" value="NEE10846.1"/>
    <property type="molecule type" value="Genomic_DNA"/>
</dbReference>
<dbReference type="AlphaFoldDB" id="A0A6G3WZ85"/>
<dbReference type="GO" id="GO:0008168">
    <property type="term" value="F:methyltransferase activity"/>
    <property type="evidence" value="ECO:0007669"/>
    <property type="project" value="InterPro"/>
</dbReference>
<gene>
    <name evidence="3" type="ORF">G3M58_30850</name>
</gene>
<keyword evidence="1" id="KW-0010">Activator</keyword>
<accession>A0A6G3WZ85</accession>
<evidence type="ECO:0000259" key="2">
    <source>
        <dbReference type="Pfam" id="PF02805"/>
    </source>
</evidence>
<feature type="non-terminal residue" evidence="3">
    <location>
        <position position="37"/>
    </location>
</feature>
<evidence type="ECO:0000313" key="3">
    <source>
        <dbReference type="EMBL" id="NEE10846.1"/>
    </source>
</evidence>
<protein>
    <recommendedName>
        <fullName evidence="2">Ada DNA repair metal-binding domain-containing protein</fullName>
    </recommendedName>
</protein>
<organism evidence="3">
    <name type="scientific">Streptomyces sp. SID7499</name>
    <dbReference type="NCBI Taxonomy" id="2706086"/>
    <lineage>
        <taxon>Bacteria</taxon>
        <taxon>Bacillati</taxon>
        <taxon>Actinomycetota</taxon>
        <taxon>Actinomycetes</taxon>
        <taxon>Kitasatosporales</taxon>
        <taxon>Streptomycetaceae</taxon>
        <taxon>Streptomyces</taxon>
    </lineage>
</organism>
<dbReference type="GO" id="GO:0008270">
    <property type="term" value="F:zinc ion binding"/>
    <property type="evidence" value="ECO:0007669"/>
    <property type="project" value="InterPro"/>
</dbReference>
<feature type="domain" description="Ada DNA repair metal-binding" evidence="2">
    <location>
        <begin position="5"/>
        <end position="37"/>
    </location>
</feature>
<reference evidence="3" key="1">
    <citation type="submission" date="2020-01" db="EMBL/GenBank/DDBJ databases">
        <title>Insect and environment-associated Actinomycetes.</title>
        <authorList>
            <person name="Currrie C."/>
            <person name="Chevrette M."/>
            <person name="Carlson C."/>
            <person name="Stubbendieck R."/>
            <person name="Wendt-Pienkowski E."/>
        </authorList>
    </citation>
    <scope>NUCLEOTIDE SEQUENCE</scope>
    <source>
        <strain evidence="3">SID7499</strain>
    </source>
</reference>
<name>A0A6G3WZ85_9ACTN</name>
<proteinExistence type="predicted"/>
<dbReference type="Pfam" id="PF02805">
    <property type="entry name" value="Ada_Zn_binding"/>
    <property type="match status" value="1"/>
</dbReference>
<dbReference type="GO" id="GO:0006355">
    <property type="term" value="P:regulation of DNA-templated transcription"/>
    <property type="evidence" value="ECO:0007669"/>
    <property type="project" value="InterPro"/>
</dbReference>
<dbReference type="InterPro" id="IPR004026">
    <property type="entry name" value="Ada_DNA_repair_Zn-bd"/>
</dbReference>
<comment type="caution">
    <text evidence="3">The sequence shown here is derived from an EMBL/GenBank/DDBJ whole genome shotgun (WGS) entry which is preliminary data.</text>
</comment>
<dbReference type="GO" id="GO:0006281">
    <property type="term" value="P:DNA repair"/>
    <property type="evidence" value="ECO:0007669"/>
    <property type="project" value="InterPro"/>
</dbReference>
<dbReference type="Gene3D" id="3.40.10.10">
    <property type="entry name" value="DNA Methylphosphotriester Repair Domain"/>
    <property type="match status" value="1"/>
</dbReference>
<evidence type="ECO:0000256" key="1">
    <source>
        <dbReference type="ARBA" id="ARBA00023159"/>
    </source>
</evidence>
<dbReference type="GO" id="GO:0003677">
    <property type="term" value="F:DNA binding"/>
    <property type="evidence" value="ECO:0007669"/>
    <property type="project" value="InterPro"/>
</dbReference>